<keyword evidence="3" id="KW-1185">Reference proteome</keyword>
<organism evidence="2 3">
    <name type="scientific">Besnoitia besnoiti</name>
    <name type="common">Apicomplexan protozoan</name>
    <dbReference type="NCBI Taxonomy" id="94643"/>
    <lineage>
        <taxon>Eukaryota</taxon>
        <taxon>Sar</taxon>
        <taxon>Alveolata</taxon>
        <taxon>Apicomplexa</taxon>
        <taxon>Conoidasida</taxon>
        <taxon>Coccidia</taxon>
        <taxon>Eucoccidiorida</taxon>
        <taxon>Eimeriorina</taxon>
        <taxon>Sarcocystidae</taxon>
        <taxon>Besnoitia</taxon>
    </lineage>
</organism>
<reference evidence="2 3" key="1">
    <citation type="submission" date="2017-09" db="EMBL/GenBank/DDBJ databases">
        <title>Genome sequencing of Besnoitia besnoiti strain Bb-Ger1.</title>
        <authorList>
            <person name="Schares G."/>
            <person name="Venepally P."/>
            <person name="Lorenzi H.A."/>
        </authorList>
    </citation>
    <scope>NUCLEOTIDE SEQUENCE [LARGE SCALE GENOMIC DNA]</scope>
    <source>
        <strain evidence="2 3">Bb-Ger1</strain>
    </source>
</reference>
<dbReference type="VEuPathDB" id="ToxoDB:BESB_008290"/>
<name>A0A2A9MQI1_BESBE</name>
<dbReference type="AlphaFoldDB" id="A0A2A9MQI1"/>
<feature type="compositionally biased region" description="Basic and acidic residues" evidence="1">
    <location>
        <begin position="373"/>
        <end position="383"/>
    </location>
</feature>
<feature type="compositionally biased region" description="Basic and acidic residues" evidence="1">
    <location>
        <begin position="355"/>
        <end position="365"/>
    </location>
</feature>
<evidence type="ECO:0000256" key="1">
    <source>
        <dbReference type="SAM" id="MobiDB-lite"/>
    </source>
</evidence>
<dbReference type="Proteomes" id="UP000224006">
    <property type="component" value="Chromosome I"/>
</dbReference>
<protein>
    <submittedName>
        <fullName evidence="2">Uncharacterized protein</fullName>
    </submittedName>
</protein>
<proteinExistence type="predicted"/>
<dbReference type="RefSeq" id="XP_029222496.1">
    <property type="nucleotide sequence ID" value="XM_029359583.1"/>
</dbReference>
<feature type="compositionally biased region" description="Pro residues" evidence="1">
    <location>
        <begin position="157"/>
        <end position="169"/>
    </location>
</feature>
<evidence type="ECO:0000313" key="2">
    <source>
        <dbReference type="EMBL" id="PFH38487.1"/>
    </source>
</evidence>
<evidence type="ECO:0000313" key="3">
    <source>
        <dbReference type="Proteomes" id="UP000224006"/>
    </source>
</evidence>
<sequence length="396" mass="42115">MSLLICVSALSLESYAPTHLHHHLPQSLPSMGVTPGASDARPMKRTALLSVADSELGEIRRGACWGHSVWTENSGDVDRRRSMHSVGSPFLDGQMRMKDRFRKGTSVDSRAHRRGGPTPAMLLLAGTDGSESSLNSPSLLSSIYSSATSRRSASLPSFPPSPPSAPPAHPLTSLASIPHLSVSSSNRPSASLPGLFFPARQCPPLDSIASCDRRRASQASVAFPVLAFFGGNAADSEDRASAECRQSGSFSRACSASTARLKSLFTWLGRHIFDSRASCGTSSGSQGNFPPESADIFLPGRGNVSSDVTLSPGPESLALHALQSVLGTAPLSECLLSGEQKKRRGEIKLGSGENQHAEVDDRVGGEECDAGEEANRQTEKLSMEDRKEIVKRRVKI</sequence>
<dbReference type="GeneID" id="40305891"/>
<accession>A0A2A9MQI1</accession>
<feature type="region of interest" description="Disordered" evidence="1">
    <location>
        <begin position="101"/>
        <end position="134"/>
    </location>
</feature>
<dbReference type="EMBL" id="NWUJ01000001">
    <property type="protein sequence ID" value="PFH38487.1"/>
    <property type="molecule type" value="Genomic_DNA"/>
</dbReference>
<feature type="region of interest" description="Disordered" evidence="1">
    <location>
        <begin position="345"/>
        <end position="383"/>
    </location>
</feature>
<dbReference type="KEGG" id="bbes:BESB_008290"/>
<comment type="caution">
    <text evidence="2">The sequence shown here is derived from an EMBL/GenBank/DDBJ whole genome shotgun (WGS) entry which is preliminary data.</text>
</comment>
<feature type="region of interest" description="Disordered" evidence="1">
    <location>
        <begin position="280"/>
        <end position="300"/>
    </location>
</feature>
<gene>
    <name evidence="2" type="ORF">BESB_008290</name>
</gene>
<feature type="region of interest" description="Disordered" evidence="1">
    <location>
        <begin position="151"/>
        <end position="172"/>
    </location>
</feature>